<dbReference type="GO" id="GO:0008902">
    <property type="term" value="F:hydroxymethylpyrimidine kinase activity"/>
    <property type="evidence" value="ECO:0007669"/>
    <property type="project" value="TreeGrafter"/>
</dbReference>
<keyword evidence="9" id="KW-1185">Reference proteome</keyword>
<evidence type="ECO:0000313" key="9">
    <source>
        <dbReference type="Proteomes" id="UP000193411"/>
    </source>
</evidence>
<dbReference type="InterPro" id="IPR016084">
    <property type="entry name" value="Haem_Oase-like_multi-hlx"/>
</dbReference>
<dbReference type="InterPro" id="IPR027574">
    <property type="entry name" value="Thiaminase_II"/>
</dbReference>
<dbReference type="SUPFAM" id="SSF48613">
    <property type="entry name" value="Heme oxygenase-like"/>
    <property type="match status" value="1"/>
</dbReference>
<evidence type="ECO:0000256" key="3">
    <source>
        <dbReference type="ARBA" id="ARBA00022777"/>
    </source>
</evidence>
<dbReference type="Pfam" id="PF03070">
    <property type="entry name" value="TENA_THI-4"/>
    <property type="match status" value="1"/>
</dbReference>
<dbReference type="GO" id="GO:0009228">
    <property type="term" value="P:thiamine biosynthetic process"/>
    <property type="evidence" value="ECO:0007669"/>
    <property type="project" value="InterPro"/>
</dbReference>
<dbReference type="GO" id="GO:0050334">
    <property type="term" value="F:thiaminase activity"/>
    <property type="evidence" value="ECO:0007669"/>
    <property type="project" value="InterPro"/>
</dbReference>
<dbReference type="GO" id="GO:0005829">
    <property type="term" value="C:cytosol"/>
    <property type="evidence" value="ECO:0007669"/>
    <property type="project" value="TreeGrafter"/>
</dbReference>
<dbReference type="Gene3D" id="3.40.1190.20">
    <property type="match status" value="1"/>
</dbReference>
<dbReference type="AlphaFoldDB" id="A0A1Y2I0C2"/>
<dbReference type="NCBIfam" id="TIGR00097">
    <property type="entry name" value="HMP-P_kinase"/>
    <property type="match status" value="1"/>
</dbReference>
<sequence length="593" mass="63426">MTMQTSSLPPRALTVAGSDSGGGAGIQADLKTFAALSAYGMSVLTALTAQNTLGVQSVHAVPTDFITAQWTSVTSDLGVDALKTGMLASADVIHVVSKSLAAARSSTWITVDPVMVATSGDPLLAPDATRALVTELVPVADIITPNLPEAERMLAVAAGGNPEVHKIGSIQDMIQAARKLGKLGGAKYVLVKGGHLPLDRATLAPVSDADTSNDSVCMDVLLDVAADQVTQFCVPRIRTSSTHGTGCTLSAAITAVLARTPKASVPEAKQGDVVREAVRKAIAFTHRAIQAACEALGKGHGPLNHGFATHMSALEAGDVDVPEQEMVTASGGAPTGDLNKNGKDEQAGKVLALTGIGWRREASILSTPRSFLALLKNACSQEWHDYTNHRFVLGMGNGTLPVASFKHYLQQDYLFLTHFARCNALAAYKAHTMADVLFSAEIICHIGRESQLHIDYCAEWGIAKADLMQLPEARANMAYTRFTLDRGMSGDLLDLRAALAPCLFGYGEIAVNLNGSAATVKDHAQNPYWKWIENYAADDYQQACREGEVLIERLAIEYGVWHAPKRVEVLVDTFRKATLLEIGFWDMGWHIEW</sequence>
<gene>
    <name evidence="8" type="ORF">BCR44DRAFT_49248</name>
</gene>
<accession>A0A1Y2I0C2</accession>
<dbReference type="CDD" id="cd01169">
    <property type="entry name" value="HMPP_kinase"/>
    <property type="match status" value="1"/>
</dbReference>
<feature type="region of interest" description="Disordered" evidence="5">
    <location>
        <begin position="1"/>
        <end position="20"/>
    </location>
</feature>
<protein>
    <submittedName>
        <fullName evidence="8">Phosphomethylpyrimidine kinase-domain-containing protein</fullName>
    </submittedName>
</protein>
<dbReference type="PANTHER" id="PTHR20858:SF17">
    <property type="entry name" value="HYDROXYMETHYLPYRIMIDINE_PHOSPHOMETHYLPYRIMIDINE KINASE THI20-RELATED"/>
    <property type="match status" value="1"/>
</dbReference>
<dbReference type="SUPFAM" id="SSF53613">
    <property type="entry name" value="Ribokinase-like"/>
    <property type="match status" value="1"/>
</dbReference>
<dbReference type="NCBIfam" id="TIGR04306">
    <property type="entry name" value="salvage_TenA"/>
    <property type="match status" value="1"/>
</dbReference>
<feature type="domain" description="Pyridoxamine kinase/Phosphomethylpyrimidine kinase" evidence="7">
    <location>
        <begin position="19"/>
        <end position="304"/>
    </location>
</feature>
<evidence type="ECO:0000313" key="8">
    <source>
        <dbReference type="EMBL" id="ORZ40300.1"/>
    </source>
</evidence>
<dbReference type="InterPro" id="IPR029056">
    <property type="entry name" value="Ribokinase-like"/>
</dbReference>
<comment type="caution">
    <text evidence="8">The sequence shown here is derived from an EMBL/GenBank/DDBJ whole genome shotgun (WGS) entry which is preliminary data.</text>
</comment>
<dbReference type="CDD" id="cd19367">
    <property type="entry name" value="TenA_C_ScTHI20-like"/>
    <property type="match status" value="1"/>
</dbReference>
<reference evidence="8 9" key="1">
    <citation type="submission" date="2016-07" db="EMBL/GenBank/DDBJ databases">
        <title>Pervasive Adenine N6-methylation of Active Genes in Fungi.</title>
        <authorList>
            <consortium name="DOE Joint Genome Institute"/>
            <person name="Mondo S.J."/>
            <person name="Dannebaum R.O."/>
            <person name="Kuo R.C."/>
            <person name="Labutti K."/>
            <person name="Haridas S."/>
            <person name="Kuo A."/>
            <person name="Salamov A."/>
            <person name="Ahrendt S.R."/>
            <person name="Lipzen A."/>
            <person name="Sullivan W."/>
            <person name="Andreopoulos W.B."/>
            <person name="Clum A."/>
            <person name="Lindquist E."/>
            <person name="Daum C."/>
            <person name="Ramamoorthy G.K."/>
            <person name="Gryganskyi A."/>
            <person name="Culley D."/>
            <person name="Magnuson J.K."/>
            <person name="James T.Y."/>
            <person name="O'Malley M.A."/>
            <person name="Stajich J.E."/>
            <person name="Spatafora J.W."/>
            <person name="Visel A."/>
            <person name="Grigoriev I.V."/>
        </authorList>
    </citation>
    <scope>NUCLEOTIDE SEQUENCE [LARGE SCALE GENOMIC DNA]</scope>
    <source>
        <strain evidence="8 9">PL171</strain>
    </source>
</reference>
<dbReference type="FunFam" id="3.40.1190.20:FF:000003">
    <property type="entry name" value="Phosphomethylpyrimidine kinase ThiD"/>
    <property type="match status" value="1"/>
</dbReference>
<keyword evidence="2" id="KW-0547">Nucleotide-binding</keyword>
<keyword evidence="1" id="KW-0808">Transferase</keyword>
<evidence type="ECO:0000256" key="5">
    <source>
        <dbReference type="SAM" id="MobiDB-lite"/>
    </source>
</evidence>
<dbReference type="GO" id="GO:0008972">
    <property type="term" value="F:phosphomethylpyrimidine kinase activity"/>
    <property type="evidence" value="ECO:0007669"/>
    <property type="project" value="InterPro"/>
</dbReference>
<keyword evidence="3 8" id="KW-0418">Kinase</keyword>
<dbReference type="EMBL" id="MCFL01000003">
    <property type="protein sequence ID" value="ORZ40300.1"/>
    <property type="molecule type" value="Genomic_DNA"/>
</dbReference>
<dbReference type="InterPro" id="IPR004399">
    <property type="entry name" value="HMP/HMP-P_kinase_dom"/>
</dbReference>
<keyword evidence="4" id="KW-0067">ATP-binding</keyword>
<evidence type="ECO:0000256" key="2">
    <source>
        <dbReference type="ARBA" id="ARBA00022741"/>
    </source>
</evidence>
<dbReference type="Pfam" id="PF08543">
    <property type="entry name" value="Phos_pyr_kin"/>
    <property type="match status" value="1"/>
</dbReference>
<dbReference type="InterPro" id="IPR004305">
    <property type="entry name" value="Thiaminase-2/PQQC"/>
</dbReference>
<name>A0A1Y2I0C2_9FUNG</name>
<evidence type="ECO:0000259" key="7">
    <source>
        <dbReference type="Pfam" id="PF08543"/>
    </source>
</evidence>
<dbReference type="Gene3D" id="1.20.910.10">
    <property type="entry name" value="Heme oxygenase-like"/>
    <property type="match status" value="1"/>
</dbReference>
<evidence type="ECO:0000256" key="1">
    <source>
        <dbReference type="ARBA" id="ARBA00022679"/>
    </source>
</evidence>
<dbReference type="InterPro" id="IPR013749">
    <property type="entry name" value="PM/HMP-P_kinase-1"/>
</dbReference>
<dbReference type="STRING" id="765915.A0A1Y2I0C2"/>
<evidence type="ECO:0000256" key="4">
    <source>
        <dbReference type="ARBA" id="ARBA00022840"/>
    </source>
</evidence>
<feature type="domain" description="Thiaminase-2/PQQC" evidence="6">
    <location>
        <begin position="382"/>
        <end position="589"/>
    </location>
</feature>
<dbReference type="PANTHER" id="PTHR20858">
    <property type="entry name" value="PHOSPHOMETHYLPYRIMIDINE KINASE"/>
    <property type="match status" value="1"/>
</dbReference>
<dbReference type="OrthoDB" id="10028886at2759"/>
<dbReference type="Proteomes" id="UP000193411">
    <property type="component" value="Unassembled WGS sequence"/>
</dbReference>
<evidence type="ECO:0000259" key="6">
    <source>
        <dbReference type="Pfam" id="PF03070"/>
    </source>
</evidence>
<proteinExistence type="predicted"/>
<organism evidence="8 9">
    <name type="scientific">Catenaria anguillulae PL171</name>
    <dbReference type="NCBI Taxonomy" id="765915"/>
    <lineage>
        <taxon>Eukaryota</taxon>
        <taxon>Fungi</taxon>
        <taxon>Fungi incertae sedis</taxon>
        <taxon>Blastocladiomycota</taxon>
        <taxon>Blastocladiomycetes</taxon>
        <taxon>Blastocladiales</taxon>
        <taxon>Catenariaceae</taxon>
        <taxon>Catenaria</taxon>
    </lineage>
</organism>
<dbReference type="GO" id="GO:0005524">
    <property type="term" value="F:ATP binding"/>
    <property type="evidence" value="ECO:0007669"/>
    <property type="project" value="UniProtKB-KW"/>
</dbReference>